<name>A0A820KZD1_9BILA</name>
<feature type="region of interest" description="Disordered" evidence="1">
    <location>
        <begin position="1"/>
        <end position="80"/>
    </location>
</feature>
<comment type="caution">
    <text evidence="2">The sequence shown here is derived from an EMBL/GenBank/DDBJ whole genome shotgun (WGS) entry which is preliminary data.</text>
</comment>
<dbReference type="EMBL" id="CAJOAZ010021105">
    <property type="protein sequence ID" value="CAF4352735.1"/>
    <property type="molecule type" value="Genomic_DNA"/>
</dbReference>
<feature type="compositionally biased region" description="Polar residues" evidence="1">
    <location>
        <begin position="1"/>
        <end position="22"/>
    </location>
</feature>
<dbReference type="Proteomes" id="UP000663844">
    <property type="component" value="Unassembled WGS sequence"/>
</dbReference>
<gene>
    <name evidence="2" type="ORF">OXD698_LOCUS48866</name>
</gene>
<dbReference type="AlphaFoldDB" id="A0A820KZD1"/>
<evidence type="ECO:0000313" key="3">
    <source>
        <dbReference type="Proteomes" id="UP000663844"/>
    </source>
</evidence>
<sequence length="103" mass="11407">MTSTANVPTPTNDPGSFSSLRSTNDRDTPSQHFEFDSTPPIHSTHRQMLNHSQNTQLSSSASSPSVMRNPSPPPVDNLSRADMVGDEMYSKSWFCQVLLKLIQ</sequence>
<feature type="non-terminal residue" evidence="2">
    <location>
        <position position="1"/>
    </location>
</feature>
<feature type="compositionally biased region" description="Polar residues" evidence="1">
    <location>
        <begin position="46"/>
        <end position="57"/>
    </location>
</feature>
<protein>
    <submittedName>
        <fullName evidence="2">Uncharacterized protein</fullName>
    </submittedName>
</protein>
<accession>A0A820KZD1</accession>
<organism evidence="2 3">
    <name type="scientific">Adineta steineri</name>
    <dbReference type="NCBI Taxonomy" id="433720"/>
    <lineage>
        <taxon>Eukaryota</taxon>
        <taxon>Metazoa</taxon>
        <taxon>Spiralia</taxon>
        <taxon>Gnathifera</taxon>
        <taxon>Rotifera</taxon>
        <taxon>Eurotatoria</taxon>
        <taxon>Bdelloidea</taxon>
        <taxon>Adinetida</taxon>
        <taxon>Adinetidae</taxon>
        <taxon>Adineta</taxon>
    </lineage>
</organism>
<feature type="compositionally biased region" description="Basic and acidic residues" evidence="1">
    <location>
        <begin position="23"/>
        <end position="35"/>
    </location>
</feature>
<evidence type="ECO:0000256" key="1">
    <source>
        <dbReference type="SAM" id="MobiDB-lite"/>
    </source>
</evidence>
<evidence type="ECO:0000313" key="2">
    <source>
        <dbReference type="EMBL" id="CAF4352735.1"/>
    </source>
</evidence>
<reference evidence="2" key="1">
    <citation type="submission" date="2021-02" db="EMBL/GenBank/DDBJ databases">
        <authorList>
            <person name="Nowell W R."/>
        </authorList>
    </citation>
    <scope>NUCLEOTIDE SEQUENCE</scope>
</reference>
<proteinExistence type="predicted"/>